<dbReference type="AlphaFoldDB" id="Q0CBV9"/>
<name>Q0CBV9_ASPTN</name>
<dbReference type="OMA" id="GKRITWV"/>
<organism evidence="2 3">
    <name type="scientific">Aspergillus terreus (strain NIH 2624 / FGSC A1156)</name>
    <dbReference type="NCBI Taxonomy" id="341663"/>
    <lineage>
        <taxon>Eukaryota</taxon>
        <taxon>Fungi</taxon>
        <taxon>Dikarya</taxon>
        <taxon>Ascomycota</taxon>
        <taxon>Pezizomycotina</taxon>
        <taxon>Eurotiomycetes</taxon>
        <taxon>Eurotiomycetidae</taxon>
        <taxon>Eurotiales</taxon>
        <taxon>Aspergillaceae</taxon>
        <taxon>Aspergillus</taxon>
        <taxon>Aspergillus subgen. Circumdati</taxon>
    </lineage>
</organism>
<dbReference type="Proteomes" id="UP000007963">
    <property type="component" value="Unassembled WGS sequence"/>
</dbReference>
<protein>
    <recommendedName>
        <fullName evidence="1">Methyltransferase domain-containing protein</fullName>
    </recommendedName>
</protein>
<dbReference type="SUPFAM" id="SSF53335">
    <property type="entry name" value="S-adenosyl-L-methionine-dependent methyltransferases"/>
    <property type="match status" value="1"/>
</dbReference>
<dbReference type="EMBL" id="CH476606">
    <property type="protein sequence ID" value="EAU30957.1"/>
    <property type="molecule type" value="Genomic_DNA"/>
</dbReference>
<evidence type="ECO:0000259" key="1">
    <source>
        <dbReference type="Pfam" id="PF13649"/>
    </source>
</evidence>
<evidence type="ECO:0000313" key="3">
    <source>
        <dbReference type="Proteomes" id="UP000007963"/>
    </source>
</evidence>
<dbReference type="OrthoDB" id="8300214at2759"/>
<dbReference type="VEuPathDB" id="FungiDB:ATEG_08825"/>
<evidence type="ECO:0000313" key="2">
    <source>
        <dbReference type="EMBL" id="EAU30957.1"/>
    </source>
</evidence>
<dbReference type="CDD" id="cd02440">
    <property type="entry name" value="AdoMet_MTases"/>
    <property type="match status" value="1"/>
</dbReference>
<accession>Q0CBV9</accession>
<gene>
    <name evidence="2" type="ORF">ATEG_08825</name>
</gene>
<dbReference type="InterPro" id="IPR041698">
    <property type="entry name" value="Methyltransf_25"/>
</dbReference>
<dbReference type="HOGENOM" id="CLU_058846_1_0_1"/>
<dbReference type="GeneID" id="4323193"/>
<dbReference type="STRING" id="341663.Q0CBV9"/>
<dbReference type="eggNOG" id="ENOG502S50U">
    <property type="taxonomic scope" value="Eukaryota"/>
</dbReference>
<proteinExistence type="predicted"/>
<dbReference type="InterPro" id="IPR029063">
    <property type="entry name" value="SAM-dependent_MTases_sf"/>
</dbReference>
<sequence>MPEEKYSRLVKVELQQRLDIISRWNIEPGSRVLEIGCGQGDSTVILADLVGENGHVTGIDPAPLDYGSPFTLGQVHANLKASPLGSRISFHQATLQEFLDSNPDAQFDYAIFMHCLWYFESTDSLRPMLTSLRGRARELLIAEFSLNVRGDMTTLPHLLAALSQAEMSSRVARGIQESNTLSLYSPRSIKKAASQAGWRAQRESYVDNHPDALDGKRDVDDVLSEEWRMAIAIEPDEGRRRLAEVMVESVQTAVDSLGFGEKVRTMSSWLGSFA</sequence>
<dbReference type="Gene3D" id="3.40.50.150">
    <property type="entry name" value="Vaccinia Virus protein VP39"/>
    <property type="match status" value="1"/>
</dbReference>
<feature type="domain" description="Methyltransferase" evidence="1">
    <location>
        <begin position="32"/>
        <end position="123"/>
    </location>
</feature>
<dbReference type="RefSeq" id="XP_001217411.1">
    <property type="nucleotide sequence ID" value="XM_001217410.1"/>
</dbReference>
<reference evidence="3" key="1">
    <citation type="submission" date="2005-09" db="EMBL/GenBank/DDBJ databases">
        <title>Annotation of the Aspergillus terreus NIH2624 genome.</title>
        <authorList>
            <person name="Birren B.W."/>
            <person name="Lander E.S."/>
            <person name="Galagan J.E."/>
            <person name="Nusbaum C."/>
            <person name="Devon K."/>
            <person name="Henn M."/>
            <person name="Ma L.-J."/>
            <person name="Jaffe D.B."/>
            <person name="Butler J."/>
            <person name="Alvarez P."/>
            <person name="Gnerre S."/>
            <person name="Grabherr M."/>
            <person name="Kleber M."/>
            <person name="Mauceli E.W."/>
            <person name="Brockman W."/>
            <person name="Rounsley S."/>
            <person name="Young S.K."/>
            <person name="LaButti K."/>
            <person name="Pushparaj V."/>
            <person name="DeCaprio D."/>
            <person name="Crawford M."/>
            <person name="Koehrsen M."/>
            <person name="Engels R."/>
            <person name="Montgomery P."/>
            <person name="Pearson M."/>
            <person name="Howarth C."/>
            <person name="Larson L."/>
            <person name="Luoma S."/>
            <person name="White J."/>
            <person name="Alvarado L."/>
            <person name="Kodira C.D."/>
            <person name="Zeng Q."/>
            <person name="Oleary S."/>
            <person name="Yandava C."/>
            <person name="Denning D.W."/>
            <person name="Nierman W.C."/>
            <person name="Milne T."/>
            <person name="Madden K."/>
        </authorList>
    </citation>
    <scope>NUCLEOTIDE SEQUENCE [LARGE SCALE GENOMIC DNA]</scope>
    <source>
        <strain evidence="3">NIH 2624 / FGSC A1156</strain>
    </source>
</reference>
<dbReference type="Pfam" id="PF13649">
    <property type="entry name" value="Methyltransf_25"/>
    <property type="match status" value="1"/>
</dbReference>